<evidence type="ECO:0000256" key="1">
    <source>
        <dbReference type="SAM" id="MobiDB-lite"/>
    </source>
</evidence>
<reference evidence="3" key="1">
    <citation type="submission" date="2014-11" db="EMBL/GenBank/DDBJ databases">
        <authorList>
            <person name="Malar M.C."/>
            <person name="Sen D."/>
            <person name="Tripathy S."/>
        </authorList>
    </citation>
    <scope>NUCLEOTIDE SEQUENCE</scope>
    <source>
        <strain evidence="3">BDU141951</strain>
    </source>
</reference>
<protein>
    <submittedName>
        <fullName evidence="3">Uncharacterized protein</fullName>
    </submittedName>
</protein>
<keyword evidence="2" id="KW-1133">Transmembrane helix</keyword>
<keyword evidence="2" id="KW-0812">Transmembrane</keyword>
<reference evidence="3" key="3">
    <citation type="submission" date="2020-02" db="EMBL/GenBank/DDBJ databases">
        <authorList>
            <person name="Sarangi A.N."/>
            <person name="Ghosh S."/>
            <person name="Mukherjee M."/>
            <person name="Tripathy S."/>
        </authorList>
    </citation>
    <scope>NUCLEOTIDE SEQUENCE</scope>
    <source>
        <strain evidence="3">BDU141951</strain>
    </source>
</reference>
<accession>A0A8T6QPE9</accession>
<dbReference type="AlphaFoldDB" id="A0A8T6QPE9"/>
<feature type="transmembrane region" description="Helical" evidence="2">
    <location>
        <begin position="59"/>
        <end position="78"/>
    </location>
</feature>
<feature type="transmembrane region" description="Helical" evidence="2">
    <location>
        <begin position="25"/>
        <end position="47"/>
    </location>
</feature>
<gene>
    <name evidence="3" type="ORF">QQ91_008535</name>
</gene>
<proteinExistence type="predicted"/>
<feature type="region of interest" description="Disordered" evidence="1">
    <location>
        <begin position="88"/>
        <end position="110"/>
    </location>
</feature>
<evidence type="ECO:0000256" key="2">
    <source>
        <dbReference type="SAM" id="Phobius"/>
    </source>
</evidence>
<comment type="caution">
    <text evidence="3">The sequence shown here is derived from an EMBL/GenBank/DDBJ whole genome shotgun (WGS) entry which is preliminary data.</text>
</comment>
<sequence length="110" mass="12692">MSLWFSELRSRLLTLNSPFIFEKPALAMLIYSVTALLTFSFVAYVFGQDDCARKDDPQAWLFIVFAAAIWPLTLPNMIRKVVTKSFKHQHESRDAGSQSEPFLVYESLRK</sequence>
<keyword evidence="2" id="KW-0472">Membrane</keyword>
<dbReference type="EMBL" id="JTHE02000003">
    <property type="protein sequence ID" value="NEV67163.1"/>
    <property type="molecule type" value="Genomic_DNA"/>
</dbReference>
<reference evidence="3" key="2">
    <citation type="journal article" date="2015" name="Genome Announc.">
        <title>Draft Genome Sequence of Filamentous Marine Cyanobacterium Lyngbya confervoides Strain BDU141951.</title>
        <authorList>
            <person name="Chandrababunaidu M.M."/>
            <person name="Sen D."/>
            <person name="Tripathy S."/>
        </authorList>
    </citation>
    <scope>NUCLEOTIDE SEQUENCE</scope>
    <source>
        <strain evidence="3">BDU141951</strain>
    </source>
</reference>
<evidence type="ECO:0000313" key="3">
    <source>
        <dbReference type="EMBL" id="NEV67163.1"/>
    </source>
</evidence>
<name>A0A8T6QPE9_9CYAN</name>
<organism evidence="3">
    <name type="scientific">Lyngbya confervoides BDU141951</name>
    <dbReference type="NCBI Taxonomy" id="1574623"/>
    <lineage>
        <taxon>Bacteria</taxon>
        <taxon>Bacillati</taxon>
        <taxon>Cyanobacteriota</taxon>
        <taxon>Cyanophyceae</taxon>
        <taxon>Oscillatoriophycideae</taxon>
        <taxon>Oscillatoriales</taxon>
        <taxon>Microcoleaceae</taxon>
        <taxon>Lyngbya</taxon>
    </lineage>
</organism>